<evidence type="ECO:0000256" key="4">
    <source>
        <dbReference type="ARBA" id="ARBA00022989"/>
    </source>
</evidence>
<keyword evidence="7" id="KW-0813">Transport</keyword>
<protein>
    <recommendedName>
        <fullName evidence="7">Probable magnesium transporter</fullName>
    </recommendedName>
</protein>
<comment type="subunit">
    <text evidence="7">Homodimer.</text>
</comment>
<dbReference type="PANTHER" id="PTHR12570:SF9">
    <property type="entry name" value="MAGNESIUM TRANSPORTER NIPA8-RELATED"/>
    <property type="match status" value="1"/>
</dbReference>
<comment type="subcellular location">
    <subcellularLocation>
        <location evidence="7">Cell membrane</location>
        <topology evidence="7">Multi-pass membrane protein</topology>
    </subcellularLocation>
    <subcellularLocation>
        <location evidence="7">Early endosome</location>
    </subcellularLocation>
    <subcellularLocation>
        <location evidence="1">Membrane</location>
        <topology evidence="1">Multi-pass membrane protein</topology>
    </subcellularLocation>
</comment>
<feature type="transmembrane region" description="Helical" evidence="7">
    <location>
        <begin position="52"/>
        <end position="72"/>
    </location>
</feature>
<dbReference type="Proteomes" id="UP000054498">
    <property type="component" value="Unassembled WGS sequence"/>
</dbReference>
<evidence type="ECO:0000256" key="2">
    <source>
        <dbReference type="ARBA" id="ARBA00007001"/>
    </source>
</evidence>
<comment type="similarity">
    <text evidence="2 7">Belongs to the NIPA (TC 2.A.7) family.</text>
</comment>
<keyword evidence="3 7" id="KW-0812">Transmembrane</keyword>
<comment type="function">
    <text evidence="6 7">Acts as a Mg(2+) transporter. Can also transport other divalent cations such as Fe(2+), Sr(2+), Ba(2+), Mn(2+) and Co(2+) but to a much less extent than Mg(2+).</text>
</comment>
<dbReference type="EMBL" id="KK101942">
    <property type="protein sequence ID" value="KIY99135.1"/>
    <property type="molecule type" value="Genomic_DNA"/>
</dbReference>
<evidence type="ECO:0000313" key="9">
    <source>
        <dbReference type="Proteomes" id="UP000054498"/>
    </source>
</evidence>
<dbReference type="RefSeq" id="XP_013898155.1">
    <property type="nucleotide sequence ID" value="XM_014042701.1"/>
</dbReference>
<feature type="transmembrane region" description="Helical" evidence="7">
    <location>
        <begin position="143"/>
        <end position="162"/>
    </location>
</feature>
<evidence type="ECO:0000256" key="5">
    <source>
        <dbReference type="ARBA" id="ARBA00023136"/>
    </source>
</evidence>
<dbReference type="GO" id="GO:0005769">
    <property type="term" value="C:early endosome"/>
    <property type="evidence" value="ECO:0007669"/>
    <property type="project" value="UniProtKB-SubCell"/>
</dbReference>
<keyword evidence="4 7" id="KW-1133">Transmembrane helix</keyword>
<dbReference type="SUPFAM" id="SSF103481">
    <property type="entry name" value="Multidrug resistance efflux transporter EmrE"/>
    <property type="match status" value="1"/>
</dbReference>
<keyword evidence="9" id="KW-1185">Reference proteome</keyword>
<dbReference type="PANTHER" id="PTHR12570">
    <property type="match status" value="1"/>
</dbReference>
<comment type="caution">
    <text evidence="7">Lacks conserved residue(s) required for the propagation of feature annotation.</text>
</comment>
<organism evidence="8 9">
    <name type="scientific">Monoraphidium neglectum</name>
    <dbReference type="NCBI Taxonomy" id="145388"/>
    <lineage>
        <taxon>Eukaryota</taxon>
        <taxon>Viridiplantae</taxon>
        <taxon>Chlorophyta</taxon>
        <taxon>core chlorophytes</taxon>
        <taxon>Chlorophyceae</taxon>
        <taxon>CS clade</taxon>
        <taxon>Sphaeropleales</taxon>
        <taxon>Selenastraceae</taxon>
        <taxon>Monoraphidium</taxon>
    </lineage>
</organism>
<dbReference type="InterPro" id="IPR037185">
    <property type="entry name" value="EmrE-like"/>
</dbReference>
<evidence type="ECO:0000313" key="8">
    <source>
        <dbReference type="EMBL" id="KIY99135.1"/>
    </source>
</evidence>
<dbReference type="InterPro" id="IPR008521">
    <property type="entry name" value="Mg_trans_NIPA"/>
</dbReference>
<accession>A0A0D2MYC7</accession>
<feature type="transmembrane region" description="Helical" evidence="7">
    <location>
        <begin position="6"/>
        <end position="23"/>
    </location>
</feature>
<dbReference type="KEGG" id="mng:MNEG_8826"/>
<feature type="transmembrane region" description="Helical" evidence="7">
    <location>
        <begin position="78"/>
        <end position="97"/>
    </location>
</feature>
<keyword evidence="7" id="KW-0460">Magnesium</keyword>
<dbReference type="GO" id="GO:0015095">
    <property type="term" value="F:magnesium ion transmembrane transporter activity"/>
    <property type="evidence" value="ECO:0007669"/>
    <property type="project" value="UniProtKB-UniRule"/>
</dbReference>
<evidence type="ECO:0000256" key="1">
    <source>
        <dbReference type="ARBA" id="ARBA00004141"/>
    </source>
</evidence>
<sequence>MGAKWLIGVGVNLVGSILINLGTNVMKLGHNKRAALPLAEADKPPISRFREWQFGVAAFTVGNVANFLSFGYAAQSLLSAIGCVQFVSNVIFASLVLKEKVTRSVLAATACIVAGCVLLVSFGDHSSSVFTAKDLLRFYAEPVYISYLSVSTAAVVGCYTLYNMGRRRTL</sequence>
<gene>
    <name evidence="8" type="ORF">MNEG_8826</name>
</gene>
<evidence type="ECO:0000256" key="3">
    <source>
        <dbReference type="ARBA" id="ARBA00022692"/>
    </source>
</evidence>
<dbReference type="Pfam" id="PF05653">
    <property type="entry name" value="Mg_trans_NIPA"/>
    <property type="match status" value="1"/>
</dbReference>
<name>A0A0D2MYC7_9CHLO</name>
<dbReference type="OrthoDB" id="165382at2759"/>
<reference evidence="8 9" key="1">
    <citation type="journal article" date="2013" name="BMC Genomics">
        <title>Reconstruction of the lipid metabolism for the microalga Monoraphidium neglectum from its genome sequence reveals characteristics suitable for biofuel production.</title>
        <authorList>
            <person name="Bogen C."/>
            <person name="Al-Dilaimi A."/>
            <person name="Albersmeier A."/>
            <person name="Wichmann J."/>
            <person name="Grundmann M."/>
            <person name="Rupp O."/>
            <person name="Lauersen K.J."/>
            <person name="Blifernez-Klassen O."/>
            <person name="Kalinowski J."/>
            <person name="Goesmann A."/>
            <person name="Mussgnug J.H."/>
            <person name="Kruse O."/>
        </authorList>
    </citation>
    <scope>NUCLEOTIDE SEQUENCE [LARGE SCALE GENOMIC DNA]</scope>
    <source>
        <strain evidence="8 9">SAG 48.87</strain>
    </source>
</reference>
<keyword evidence="7" id="KW-0406">Ion transport</keyword>
<keyword evidence="7" id="KW-1003">Cell membrane</keyword>
<evidence type="ECO:0000256" key="6">
    <source>
        <dbReference type="ARBA" id="ARBA00025284"/>
    </source>
</evidence>
<dbReference type="GeneID" id="25741701"/>
<dbReference type="AlphaFoldDB" id="A0A0D2MYC7"/>
<keyword evidence="7" id="KW-0967">Endosome</keyword>
<dbReference type="GO" id="GO:0005886">
    <property type="term" value="C:plasma membrane"/>
    <property type="evidence" value="ECO:0007669"/>
    <property type="project" value="UniProtKB-SubCell"/>
</dbReference>
<keyword evidence="5 7" id="KW-0472">Membrane</keyword>
<feature type="transmembrane region" description="Helical" evidence="7">
    <location>
        <begin position="104"/>
        <end position="123"/>
    </location>
</feature>
<proteinExistence type="inferred from homology"/>
<evidence type="ECO:0000256" key="7">
    <source>
        <dbReference type="RuleBase" id="RU363078"/>
    </source>
</evidence>